<dbReference type="RefSeq" id="WP_092722344.1">
    <property type="nucleotide sequence ID" value="NZ_FNNO01000002.1"/>
</dbReference>
<proteinExistence type="predicted"/>
<dbReference type="Pfam" id="PF02635">
    <property type="entry name" value="DsrE"/>
    <property type="match status" value="1"/>
</dbReference>
<keyword evidence="2" id="KW-1185">Reference proteome</keyword>
<reference evidence="1 2" key="1">
    <citation type="submission" date="2016-10" db="EMBL/GenBank/DDBJ databases">
        <authorList>
            <person name="Varghese N."/>
            <person name="Submissions S."/>
        </authorList>
    </citation>
    <scope>NUCLEOTIDE SEQUENCE [LARGE SCALE GENOMIC DNA]</scope>
    <source>
        <strain evidence="1 2">DSM 25353</strain>
    </source>
</reference>
<evidence type="ECO:0008006" key="3">
    <source>
        <dbReference type="Google" id="ProtNLM"/>
    </source>
</evidence>
<dbReference type="AlphaFoldDB" id="A0A8X8LE25"/>
<evidence type="ECO:0000313" key="2">
    <source>
        <dbReference type="Proteomes" id="UP000198711"/>
    </source>
</evidence>
<dbReference type="Gene3D" id="3.40.1260.10">
    <property type="entry name" value="DsrEFH-like"/>
    <property type="match status" value="1"/>
</dbReference>
<protein>
    <recommendedName>
        <fullName evidence="3">Intracellular sulfur oxidation protein, DsrE/DsrF family</fullName>
    </recommendedName>
</protein>
<comment type="caution">
    <text evidence="1">The sequence shown here is derived from an EMBL/GenBank/DDBJ whole genome shotgun (WGS) entry which is preliminary data.</text>
</comment>
<dbReference type="EMBL" id="FNNO01000002">
    <property type="protein sequence ID" value="SDW39869.1"/>
    <property type="molecule type" value="Genomic_DNA"/>
</dbReference>
<dbReference type="Proteomes" id="UP000198711">
    <property type="component" value="Unassembled WGS sequence"/>
</dbReference>
<accession>A0A8X8LE25</accession>
<name>A0A8X8LE25_9BACT</name>
<organism evidence="1 2">
    <name type="scientific">Hydrobacter penzbergensis</name>
    <dbReference type="NCBI Taxonomy" id="1235997"/>
    <lineage>
        <taxon>Bacteria</taxon>
        <taxon>Pseudomonadati</taxon>
        <taxon>Bacteroidota</taxon>
        <taxon>Chitinophagia</taxon>
        <taxon>Chitinophagales</taxon>
        <taxon>Chitinophagaceae</taxon>
        <taxon>Hydrobacter</taxon>
    </lineage>
</organism>
<dbReference type="InterPro" id="IPR027396">
    <property type="entry name" value="DsrEFH-like"/>
</dbReference>
<sequence>MKKSILYLFTLVIIVSVHAQEKNYKVVFDMSSKDTVNQQAVTREIGLIKGASPEAKLEVVVYGQGLDLVVKGHSSQQAAVEQLIADNKASFKVCAMTLKRNNLTKDQLVPGVEVVPDGIYEIISKQRDGWGYIKVGH</sequence>
<dbReference type="SUPFAM" id="SSF75169">
    <property type="entry name" value="DsrEFH-like"/>
    <property type="match status" value="1"/>
</dbReference>
<gene>
    <name evidence="1" type="ORF">SAMN05444410_102206</name>
</gene>
<dbReference type="PANTHER" id="PTHR37691:SF1">
    <property type="entry name" value="BLR3518 PROTEIN"/>
    <property type="match status" value="1"/>
</dbReference>
<dbReference type="InterPro" id="IPR003787">
    <property type="entry name" value="Sulphur_relay_DsrE/F-like"/>
</dbReference>
<dbReference type="PANTHER" id="PTHR37691">
    <property type="entry name" value="BLR3518 PROTEIN"/>
    <property type="match status" value="1"/>
</dbReference>
<evidence type="ECO:0000313" key="1">
    <source>
        <dbReference type="EMBL" id="SDW39869.1"/>
    </source>
</evidence>